<evidence type="ECO:0000256" key="10">
    <source>
        <dbReference type="RuleBase" id="RU000532"/>
    </source>
</evidence>
<dbReference type="GO" id="GO:0016301">
    <property type="term" value="F:kinase activity"/>
    <property type="evidence" value="ECO:0007669"/>
    <property type="project" value="UniProtKB-KW"/>
</dbReference>
<accession>A0ABT2PM47</accession>
<evidence type="ECO:0000256" key="9">
    <source>
        <dbReference type="HAMAP-Rule" id="MF_00145"/>
    </source>
</evidence>
<keyword evidence="9" id="KW-0963">Cytoplasm</keyword>
<evidence type="ECO:0000313" key="11">
    <source>
        <dbReference type="EMBL" id="MCT9811556.1"/>
    </source>
</evidence>
<keyword evidence="6 9" id="KW-0547">Nucleotide-binding</keyword>
<dbReference type="RefSeq" id="WP_261500797.1">
    <property type="nucleotide sequence ID" value="NZ_JAODYH010000005.1"/>
</dbReference>
<feature type="binding site" evidence="9">
    <location>
        <position position="151"/>
    </location>
    <ligand>
        <name>substrate</name>
    </ligand>
</feature>
<evidence type="ECO:0000256" key="7">
    <source>
        <dbReference type="ARBA" id="ARBA00022777"/>
    </source>
</evidence>
<gene>
    <name evidence="9" type="primary">pgk</name>
    <name evidence="11" type="ORF">N0K08_12975</name>
</gene>
<feature type="binding site" evidence="9">
    <location>
        <position position="41"/>
    </location>
    <ligand>
        <name>substrate</name>
    </ligand>
</feature>
<feature type="binding site" evidence="9">
    <location>
        <begin position="350"/>
        <end position="353"/>
    </location>
    <ligand>
        <name>ATP</name>
        <dbReference type="ChEBI" id="CHEBI:30616"/>
    </ligand>
</feature>
<comment type="subunit">
    <text evidence="3 9">Monomer.</text>
</comment>
<comment type="pathway">
    <text evidence="9">Carbohydrate degradation; glycolysis; pyruvate from D-glyceraldehyde 3-phosphate: step 2/5.</text>
</comment>
<feature type="binding site" evidence="9">
    <location>
        <begin position="25"/>
        <end position="27"/>
    </location>
    <ligand>
        <name>substrate</name>
    </ligand>
</feature>
<feature type="binding site" evidence="9">
    <location>
        <position position="118"/>
    </location>
    <ligand>
        <name>substrate</name>
    </ligand>
</feature>
<proteinExistence type="inferred from homology"/>
<evidence type="ECO:0000256" key="6">
    <source>
        <dbReference type="ARBA" id="ARBA00022741"/>
    </source>
</evidence>
<dbReference type="PROSITE" id="PS00111">
    <property type="entry name" value="PGLYCERATE_KINASE"/>
    <property type="match status" value="1"/>
</dbReference>
<feature type="binding site" evidence="9">
    <location>
        <position position="202"/>
    </location>
    <ligand>
        <name>ATP</name>
        <dbReference type="ChEBI" id="CHEBI:30616"/>
    </ligand>
</feature>
<evidence type="ECO:0000256" key="5">
    <source>
        <dbReference type="ARBA" id="ARBA00022679"/>
    </source>
</evidence>
<dbReference type="PANTHER" id="PTHR11406:SF23">
    <property type="entry name" value="PHOSPHOGLYCERATE KINASE 1, CHLOROPLASTIC-RELATED"/>
    <property type="match status" value="1"/>
</dbReference>
<evidence type="ECO:0000256" key="4">
    <source>
        <dbReference type="ARBA" id="ARBA00013061"/>
    </source>
</evidence>
<keyword evidence="9" id="KW-0324">Glycolysis</keyword>
<keyword evidence="12" id="KW-1185">Reference proteome</keyword>
<dbReference type="EMBL" id="JAODYH010000005">
    <property type="protein sequence ID" value="MCT9811556.1"/>
    <property type="molecule type" value="Genomic_DNA"/>
</dbReference>
<evidence type="ECO:0000256" key="2">
    <source>
        <dbReference type="ARBA" id="ARBA00008982"/>
    </source>
</evidence>
<dbReference type="PRINTS" id="PR00477">
    <property type="entry name" value="PHGLYCKINASE"/>
</dbReference>
<dbReference type="PIRSF" id="PIRSF000724">
    <property type="entry name" value="Pgk"/>
    <property type="match status" value="1"/>
</dbReference>
<dbReference type="InterPro" id="IPR001576">
    <property type="entry name" value="Phosphoglycerate_kinase"/>
</dbReference>
<dbReference type="InterPro" id="IPR036043">
    <property type="entry name" value="Phosphoglycerate_kinase_sf"/>
</dbReference>
<dbReference type="Pfam" id="PF00162">
    <property type="entry name" value="PGK"/>
    <property type="match status" value="1"/>
</dbReference>
<comment type="similarity">
    <text evidence="2 9 10">Belongs to the phosphoglycerate kinase family.</text>
</comment>
<reference evidence="11 12" key="1">
    <citation type="submission" date="2022-09" db="EMBL/GenBank/DDBJ databases">
        <title>Draft genome of isolate Be4.</title>
        <authorList>
            <person name="Sanchez-Castro I."/>
            <person name="Martinez-Rodriguez P."/>
            <person name="Descostes M."/>
            <person name="Merroun M."/>
        </authorList>
    </citation>
    <scope>NUCLEOTIDE SEQUENCE [LARGE SCALE GENOMIC DNA]</scope>
    <source>
        <strain evidence="11 12">Be4</strain>
    </source>
</reference>
<comment type="caution">
    <text evidence="11">The sequence shown here is derived from an EMBL/GenBank/DDBJ whole genome shotgun (WGS) entry which is preliminary data.</text>
</comment>
<organism evidence="11 12">
    <name type="scientific">Acidovorax bellezanensis</name>
    <dbReference type="NCBI Taxonomy" id="2976702"/>
    <lineage>
        <taxon>Bacteria</taxon>
        <taxon>Pseudomonadati</taxon>
        <taxon>Pseudomonadota</taxon>
        <taxon>Betaproteobacteria</taxon>
        <taxon>Burkholderiales</taxon>
        <taxon>Comamonadaceae</taxon>
        <taxon>Acidovorax</taxon>
    </lineage>
</organism>
<name>A0ABT2PM47_9BURK</name>
<protein>
    <recommendedName>
        <fullName evidence="4 9">Phosphoglycerate kinase</fullName>
        <ecNumber evidence="4 9">2.7.2.3</ecNumber>
    </recommendedName>
</protein>
<dbReference type="PANTHER" id="PTHR11406">
    <property type="entry name" value="PHOSPHOGLYCERATE KINASE"/>
    <property type="match status" value="1"/>
</dbReference>
<evidence type="ECO:0000256" key="1">
    <source>
        <dbReference type="ARBA" id="ARBA00000642"/>
    </source>
</evidence>
<keyword evidence="7 9" id="KW-0418">Kinase</keyword>
<evidence type="ECO:0000313" key="12">
    <source>
        <dbReference type="Proteomes" id="UP001525968"/>
    </source>
</evidence>
<keyword evidence="8 9" id="KW-0067">ATP-binding</keyword>
<comment type="subcellular location">
    <subcellularLocation>
        <location evidence="9">Cytoplasm</location>
    </subcellularLocation>
</comment>
<comment type="catalytic activity">
    <reaction evidence="1 9 10">
        <text>(2R)-3-phosphoglycerate + ATP = (2R)-3-phospho-glyceroyl phosphate + ADP</text>
        <dbReference type="Rhea" id="RHEA:14801"/>
        <dbReference type="ChEBI" id="CHEBI:30616"/>
        <dbReference type="ChEBI" id="CHEBI:57604"/>
        <dbReference type="ChEBI" id="CHEBI:58272"/>
        <dbReference type="ChEBI" id="CHEBI:456216"/>
        <dbReference type="EC" id="2.7.2.3"/>
    </reaction>
</comment>
<comment type="caution">
    <text evidence="9">Lacks conserved residue(s) required for the propagation of feature annotation.</text>
</comment>
<dbReference type="Gene3D" id="3.40.50.1260">
    <property type="entry name" value="Phosphoglycerate kinase, N-terminal domain"/>
    <property type="match status" value="2"/>
</dbReference>
<dbReference type="EC" id="2.7.2.3" evidence="4 9"/>
<feature type="binding site" evidence="9">
    <location>
        <position position="324"/>
    </location>
    <ligand>
        <name>ATP</name>
        <dbReference type="ChEBI" id="CHEBI:30616"/>
    </ligand>
</feature>
<dbReference type="Proteomes" id="UP001525968">
    <property type="component" value="Unassembled WGS sequence"/>
</dbReference>
<dbReference type="InterPro" id="IPR015911">
    <property type="entry name" value="Phosphoglycerate_kinase_CS"/>
</dbReference>
<dbReference type="SUPFAM" id="SSF53748">
    <property type="entry name" value="Phosphoglycerate kinase"/>
    <property type="match status" value="1"/>
</dbReference>
<feature type="binding site" evidence="9">
    <location>
        <begin position="64"/>
        <end position="67"/>
    </location>
    <ligand>
        <name>substrate</name>
    </ligand>
</feature>
<keyword evidence="5 9" id="KW-0808">Transferase</keyword>
<evidence type="ECO:0000256" key="3">
    <source>
        <dbReference type="ARBA" id="ARBA00011245"/>
    </source>
</evidence>
<dbReference type="HAMAP" id="MF_00145">
    <property type="entry name" value="Phosphoglyc_kinase"/>
    <property type="match status" value="1"/>
</dbReference>
<sequence>MNILRFSDLCAQGKAQGQRVFIRADLNVPLNNAGEITEDTRVRASVPCIEMALKAGAAVMITSHLGRPTEGEFQPADSLAPVAKRLAELLGREVPLVANWVDGVQVAPGQVVLLENCRVNVGEKKNAPALAHKLAALCDIFVNDAFGTAHRAEGTTYGIAQFAPIACAGPLLSAEIDALQKALAAPAQPLVAIVAGSKVSTKLTILEALSHKVDQLIVGGGIANTFMLAAGLKIGKSLAEPDLVAQAKAVIDAMAARGAQVPIPTDVVVAKTFAADAPATVKAATDVADDDLILDIGPDTAARLAAQLKAAGTIVWNGPVGVFEFAAFENGTRTIAQAIAESKAFSIAGGGDTLAAIAKYGIEDQVGYISTGGGAFLEVLEGKTLPAFEILEKRANG</sequence>
<evidence type="ECO:0000256" key="8">
    <source>
        <dbReference type="ARBA" id="ARBA00022840"/>
    </source>
</evidence>
<dbReference type="InterPro" id="IPR015824">
    <property type="entry name" value="Phosphoglycerate_kinase_N"/>
</dbReference>